<feature type="region of interest" description="Disordered" evidence="1">
    <location>
        <begin position="1"/>
        <end position="54"/>
    </location>
</feature>
<dbReference type="GO" id="GO:0042276">
    <property type="term" value="P:error-prone translesion synthesis"/>
    <property type="evidence" value="ECO:0007669"/>
    <property type="project" value="TreeGrafter"/>
</dbReference>
<dbReference type="EMBL" id="KN880432">
    <property type="protein sequence ID" value="KIY74126.1"/>
    <property type="molecule type" value="Genomic_DNA"/>
</dbReference>
<dbReference type="Gene3D" id="3.40.50.10190">
    <property type="entry name" value="BRCT domain"/>
    <property type="match status" value="1"/>
</dbReference>
<keyword evidence="4" id="KW-1185">Reference proteome</keyword>
<dbReference type="GO" id="GO:0017125">
    <property type="term" value="F:deoxycytidyl transferase activity"/>
    <property type="evidence" value="ECO:0007669"/>
    <property type="project" value="TreeGrafter"/>
</dbReference>
<proteinExistence type="predicted"/>
<sequence length="241" mass="26601">MERYFAVAKSNKNVSQSKGKTRYQPYPSTDPGASAKPQRAKPTNSLLKKLDVSDLNSRSSSRLTGLLLHNLSNEANPLTHSDLYERSDHAISTSTGHQVADGAGGSAPGYWEQRTRKLAVQREDAATDTHTHEVVPQVLRHTRIYINGYLDGTTDIEMKRIVTEAGGQILMTKSTATHILTSMPLNASKMQQSLSAKKPAYVVTPEWVFDSIKAGKRKPERVYSIMKSKTSGTLDIWTAKT</sequence>
<evidence type="ECO:0000256" key="1">
    <source>
        <dbReference type="SAM" id="MobiDB-lite"/>
    </source>
</evidence>
<dbReference type="SUPFAM" id="SSF52113">
    <property type="entry name" value="BRCT domain"/>
    <property type="match status" value="1"/>
</dbReference>
<dbReference type="OrthoDB" id="427711at2759"/>
<gene>
    <name evidence="3" type="ORF">CYLTODRAFT_364485</name>
</gene>
<dbReference type="Proteomes" id="UP000054007">
    <property type="component" value="Unassembled WGS sequence"/>
</dbReference>
<dbReference type="STRING" id="1314674.A0A0D7BWU4"/>
<evidence type="ECO:0000259" key="2">
    <source>
        <dbReference type="PROSITE" id="PS50172"/>
    </source>
</evidence>
<dbReference type="GO" id="GO:0005634">
    <property type="term" value="C:nucleus"/>
    <property type="evidence" value="ECO:0007669"/>
    <property type="project" value="TreeGrafter"/>
</dbReference>
<dbReference type="PANTHER" id="PTHR45990">
    <property type="entry name" value="DNA REPAIR PROTEIN REV1"/>
    <property type="match status" value="1"/>
</dbReference>
<evidence type="ECO:0000313" key="3">
    <source>
        <dbReference type="EMBL" id="KIY74126.1"/>
    </source>
</evidence>
<dbReference type="GO" id="GO:0070987">
    <property type="term" value="P:error-free translesion synthesis"/>
    <property type="evidence" value="ECO:0007669"/>
    <property type="project" value="TreeGrafter"/>
</dbReference>
<protein>
    <recommendedName>
        <fullName evidence="2">BRCT domain-containing protein</fullName>
    </recommendedName>
</protein>
<name>A0A0D7BWU4_9AGAR</name>
<dbReference type="Pfam" id="PF16589">
    <property type="entry name" value="BRCT_2"/>
    <property type="match status" value="1"/>
</dbReference>
<dbReference type="PANTHER" id="PTHR45990:SF1">
    <property type="entry name" value="DNA REPAIR PROTEIN REV1"/>
    <property type="match status" value="1"/>
</dbReference>
<dbReference type="SMART" id="SM00292">
    <property type="entry name" value="BRCT"/>
    <property type="match status" value="1"/>
</dbReference>
<accession>A0A0D7BWU4</accession>
<dbReference type="InterPro" id="IPR036420">
    <property type="entry name" value="BRCT_dom_sf"/>
</dbReference>
<feature type="domain" description="BRCT" evidence="2">
    <location>
        <begin position="134"/>
        <end position="225"/>
    </location>
</feature>
<dbReference type="AlphaFoldDB" id="A0A0D7BWU4"/>
<dbReference type="PROSITE" id="PS50172">
    <property type="entry name" value="BRCT"/>
    <property type="match status" value="1"/>
</dbReference>
<dbReference type="InterPro" id="IPR001357">
    <property type="entry name" value="BRCT_dom"/>
</dbReference>
<reference evidence="3 4" key="1">
    <citation type="journal article" date="2015" name="Fungal Genet. Biol.">
        <title>Evolution of novel wood decay mechanisms in Agaricales revealed by the genome sequences of Fistulina hepatica and Cylindrobasidium torrendii.</title>
        <authorList>
            <person name="Floudas D."/>
            <person name="Held B.W."/>
            <person name="Riley R."/>
            <person name="Nagy L.G."/>
            <person name="Koehler G."/>
            <person name="Ransdell A.S."/>
            <person name="Younus H."/>
            <person name="Chow J."/>
            <person name="Chiniquy J."/>
            <person name="Lipzen A."/>
            <person name="Tritt A."/>
            <person name="Sun H."/>
            <person name="Haridas S."/>
            <person name="LaButti K."/>
            <person name="Ohm R.A."/>
            <person name="Kues U."/>
            <person name="Blanchette R.A."/>
            <person name="Grigoriev I.V."/>
            <person name="Minto R.E."/>
            <person name="Hibbett D.S."/>
        </authorList>
    </citation>
    <scope>NUCLEOTIDE SEQUENCE [LARGE SCALE GENOMIC DNA]</scope>
    <source>
        <strain evidence="3 4">FP15055 ss-10</strain>
    </source>
</reference>
<evidence type="ECO:0000313" key="4">
    <source>
        <dbReference type="Proteomes" id="UP000054007"/>
    </source>
</evidence>
<organism evidence="3 4">
    <name type="scientific">Cylindrobasidium torrendii FP15055 ss-10</name>
    <dbReference type="NCBI Taxonomy" id="1314674"/>
    <lineage>
        <taxon>Eukaryota</taxon>
        <taxon>Fungi</taxon>
        <taxon>Dikarya</taxon>
        <taxon>Basidiomycota</taxon>
        <taxon>Agaricomycotina</taxon>
        <taxon>Agaricomycetes</taxon>
        <taxon>Agaricomycetidae</taxon>
        <taxon>Agaricales</taxon>
        <taxon>Marasmiineae</taxon>
        <taxon>Physalacriaceae</taxon>
        <taxon>Cylindrobasidium</taxon>
    </lineage>
</organism>
<dbReference type="GO" id="GO:0003887">
    <property type="term" value="F:DNA-directed DNA polymerase activity"/>
    <property type="evidence" value="ECO:0007669"/>
    <property type="project" value="TreeGrafter"/>
</dbReference>